<evidence type="ECO:0000313" key="2">
    <source>
        <dbReference type="Proteomes" id="UP001596328"/>
    </source>
</evidence>
<keyword evidence="2" id="KW-1185">Reference proteome</keyword>
<organism evidence="1 2">
    <name type="scientific">Halobium palmae</name>
    <dbReference type="NCBI Taxonomy" id="1776492"/>
    <lineage>
        <taxon>Archaea</taxon>
        <taxon>Methanobacteriati</taxon>
        <taxon>Methanobacteriota</taxon>
        <taxon>Stenosarchaea group</taxon>
        <taxon>Halobacteria</taxon>
        <taxon>Halobacteriales</taxon>
        <taxon>Haloferacaceae</taxon>
        <taxon>Halobium</taxon>
    </lineage>
</organism>
<gene>
    <name evidence="1" type="ORF">ACFQE1_18610</name>
</gene>
<dbReference type="SUPFAM" id="SSF53474">
    <property type="entry name" value="alpha/beta-Hydrolases"/>
    <property type="match status" value="1"/>
</dbReference>
<reference evidence="1 2" key="1">
    <citation type="journal article" date="2019" name="Int. J. Syst. Evol. Microbiol.">
        <title>The Global Catalogue of Microorganisms (GCM) 10K type strain sequencing project: providing services to taxonomists for standard genome sequencing and annotation.</title>
        <authorList>
            <consortium name="The Broad Institute Genomics Platform"/>
            <consortium name="The Broad Institute Genome Sequencing Center for Infectious Disease"/>
            <person name="Wu L."/>
            <person name="Ma J."/>
        </authorList>
    </citation>
    <scope>NUCLEOTIDE SEQUENCE [LARGE SCALE GENOMIC DNA]</scope>
    <source>
        <strain evidence="1 2">NBRC 111368</strain>
    </source>
</reference>
<comment type="caution">
    <text evidence="1">The sequence shown here is derived from an EMBL/GenBank/DDBJ whole genome shotgun (WGS) entry which is preliminary data.</text>
</comment>
<dbReference type="PANTHER" id="PTHR43265:SF1">
    <property type="entry name" value="ESTERASE ESTD"/>
    <property type="match status" value="1"/>
</dbReference>
<dbReference type="PANTHER" id="PTHR43265">
    <property type="entry name" value="ESTERASE ESTD"/>
    <property type="match status" value="1"/>
</dbReference>
<dbReference type="Gene3D" id="3.40.50.1820">
    <property type="entry name" value="alpha/beta hydrolase"/>
    <property type="match status" value="1"/>
</dbReference>
<dbReference type="EC" id="3.4.-.-" evidence="1"/>
<evidence type="ECO:0000313" key="1">
    <source>
        <dbReference type="EMBL" id="MFC6726336.1"/>
    </source>
</evidence>
<sequence>MSPAHEAEETARAFATRFLDGSFDEATALLTGDGRDAVVDSFPDEFEDGPMDAGDALGEYWWGLYGQYGESEGVEVTSSECGTDGEATAHDGEVTVVFAFADGTEEARVETSGERVADFSFAPTYEIPEYVDEGAFTERDATVDADDVELDGVLAVPDGHGPFPAVVLVHGAGVHDPDGTAGASKLLRDVAWGIAGEGIASLRYENRLAAHEVDDGEYTLDR</sequence>
<dbReference type="InterPro" id="IPR029058">
    <property type="entry name" value="AB_hydrolase_fold"/>
</dbReference>
<dbReference type="GO" id="GO:0016787">
    <property type="term" value="F:hydrolase activity"/>
    <property type="evidence" value="ECO:0007669"/>
    <property type="project" value="UniProtKB-KW"/>
</dbReference>
<proteinExistence type="predicted"/>
<name>A0ABD5S3Z3_9EURY</name>
<dbReference type="AlphaFoldDB" id="A0ABD5S3Z3"/>
<dbReference type="InterPro" id="IPR053145">
    <property type="entry name" value="AB_hydrolase_Est10"/>
</dbReference>
<protein>
    <submittedName>
        <fullName evidence="1">Alpha/beta hydrolase family protein</fullName>
        <ecNumber evidence="1">3.4.-.-</ecNumber>
    </submittedName>
</protein>
<dbReference type="Proteomes" id="UP001596328">
    <property type="component" value="Unassembled WGS sequence"/>
</dbReference>
<accession>A0ABD5S3Z3</accession>
<feature type="non-terminal residue" evidence="1">
    <location>
        <position position="222"/>
    </location>
</feature>
<dbReference type="EMBL" id="JBHSWU010001044">
    <property type="protein sequence ID" value="MFC6726336.1"/>
    <property type="molecule type" value="Genomic_DNA"/>
</dbReference>
<keyword evidence="1" id="KW-0378">Hydrolase</keyword>